<name>A0ABQ4WNR4_9ASTR</name>
<accession>A0ABQ4WNR4</accession>
<dbReference type="EMBL" id="BQNB010008805">
    <property type="protein sequence ID" value="GJS54531.1"/>
    <property type="molecule type" value="Genomic_DNA"/>
</dbReference>
<evidence type="ECO:0000313" key="3">
    <source>
        <dbReference type="Proteomes" id="UP001151760"/>
    </source>
</evidence>
<evidence type="ECO:0000313" key="2">
    <source>
        <dbReference type="EMBL" id="GJS54531.1"/>
    </source>
</evidence>
<feature type="region of interest" description="Disordered" evidence="1">
    <location>
        <begin position="53"/>
        <end position="72"/>
    </location>
</feature>
<protein>
    <submittedName>
        <fullName evidence="2">Uncharacterized protein</fullName>
    </submittedName>
</protein>
<sequence>MSLNHHNKGGIDEVNGSTNEVNVEKKEKKRVGYGRRAKKVVLAKFRKAKKRFLSGGDDDNFNDNDIHNDDDD</sequence>
<organism evidence="2 3">
    <name type="scientific">Tanacetum coccineum</name>
    <dbReference type="NCBI Taxonomy" id="301880"/>
    <lineage>
        <taxon>Eukaryota</taxon>
        <taxon>Viridiplantae</taxon>
        <taxon>Streptophyta</taxon>
        <taxon>Embryophyta</taxon>
        <taxon>Tracheophyta</taxon>
        <taxon>Spermatophyta</taxon>
        <taxon>Magnoliopsida</taxon>
        <taxon>eudicotyledons</taxon>
        <taxon>Gunneridae</taxon>
        <taxon>Pentapetalae</taxon>
        <taxon>asterids</taxon>
        <taxon>campanulids</taxon>
        <taxon>Asterales</taxon>
        <taxon>Asteraceae</taxon>
        <taxon>Asteroideae</taxon>
        <taxon>Anthemideae</taxon>
        <taxon>Anthemidinae</taxon>
        <taxon>Tanacetum</taxon>
    </lineage>
</organism>
<feature type="region of interest" description="Disordered" evidence="1">
    <location>
        <begin position="1"/>
        <end position="33"/>
    </location>
</feature>
<proteinExistence type="predicted"/>
<keyword evidence="3" id="KW-1185">Reference proteome</keyword>
<evidence type="ECO:0000256" key="1">
    <source>
        <dbReference type="SAM" id="MobiDB-lite"/>
    </source>
</evidence>
<reference evidence="2" key="2">
    <citation type="submission" date="2022-01" db="EMBL/GenBank/DDBJ databases">
        <authorList>
            <person name="Yamashiro T."/>
            <person name="Shiraishi A."/>
            <person name="Satake H."/>
            <person name="Nakayama K."/>
        </authorList>
    </citation>
    <scope>NUCLEOTIDE SEQUENCE</scope>
</reference>
<gene>
    <name evidence="2" type="ORF">Tco_0627893</name>
</gene>
<comment type="caution">
    <text evidence="2">The sequence shown here is derived from an EMBL/GenBank/DDBJ whole genome shotgun (WGS) entry which is preliminary data.</text>
</comment>
<dbReference type="Proteomes" id="UP001151760">
    <property type="component" value="Unassembled WGS sequence"/>
</dbReference>
<feature type="compositionally biased region" description="Acidic residues" evidence="1">
    <location>
        <begin position="56"/>
        <end position="72"/>
    </location>
</feature>
<reference evidence="2" key="1">
    <citation type="journal article" date="2022" name="Int. J. Mol. Sci.">
        <title>Draft Genome of Tanacetum Coccineum: Genomic Comparison of Closely Related Tanacetum-Family Plants.</title>
        <authorList>
            <person name="Yamashiro T."/>
            <person name="Shiraishi A."/>
            <person name="Nakayama K."/>
            <person name="Satake H."/>
        </authorList>
    </citation>
    <scope>NUCLEOTIDE SEQUENCE</scope>
</reference>